<protein>
    <submittedName>
        <fullName evidence="2">Uncharacterized protein</fullName>
    </submittedName>
</protein>
<evidence type="ECO:0000313" key="3">
    <source>
        <dbReference type="Proteomes" id="UP000824087"/>
    </source>
</evidence>
<dbReference type="InterPro" id="IPR036249">
    <property type="entry name" value="Thioredoxin-like_sf"/>
</dbReference>
<reference evidence="2" key="1">
    <citation type="submission" date="2020-10" db="EMBL/GenBank/DDBJ databases">
        <authorList>
            <person name="Gilroy R."/>
        </authorList>
    </citation>
    <scope>NUCLEOTIDE SEQUENCE</scope>
    <source>
        <strain evidence="2">CHK197-8231</strain>
    </source>
</reference>
<dbReference type="Pfam" id="PF20207">
    <property type="entry name" value="DUF6568"/>
    <property type="match status" value="1"/>
</dbReference>
<keyword evidence="1" id="KW-1133">Transmembrane helix</keyword>
<reference evidence="2" key="2">
    <citation type="journal article" date="2021" name="PeerJ">
        <title>Extensive microbial diversity within the chicken gut microbiome revealed by metagenomics and culture.</title>
        <authorList>
            <person name="Gilroy R."/>
            <person name="Ravi A."/>
            <person name="Getino M."/>
            <person name="Pursley I."/>
            <person name="Horton D.L."/>
            <person name="Alikhan N.F."/>
            <person name="Baker D."/>
            <person name="Gharbi K."/>
            <person name="Hall N."/>
            <person name="Watson M."/>
            <person name="Adriaenssens E.M."/>
            <person name="Foster-Nyarko E."/>
            <person name="Jarju S."/>
            <person name="Secka A."/>
            <person name="Antonio M."/>
            <person name="Oren A."/>
            <person name="Chaudhuri R.R."/>
            <person name="La Ragione R."/>
            <person name="Hildebrand F."/>
            <person name="Pallen M.J."/>
        </authorList>
    </citation>
    <scope>NUCLEOTIDE SEQUENCE</scope>
    <source>
        <strain evidence="2">CHK197-8231</strain>
    </source>
</reference>
<dbReference type="Proteomes" id="UP000824087">
    <property type="component" value="Unassembled WGS sequence"/>
</dbReference>
<accession>A0A9D1HW28</accession>
<dbReference type="SUPFAM" id="SSF52833">
    <property type="entry name" value="Thioredoxin-like"/>
    <property type="match status" value="1"/>
</dbReference>
<feature type="transmembrane region" description="Helical" evidence="1">
    <location>
        <begin position="12"/>
        <end position="32"/>
    </location>
</feature>
<sequence>MKKEKIEMKNYVIFGFVCVVSVFLVWYCASWYRTTEEYRVETSPIVEMISEIHMDEVSNYILDNGNITIYVTSFAAEPNMEFEKELKKLILKHELNDTIVVLDRDKITNDQFFQSLADQFLSEELKQKNISLGYVPNLLVFENGKIVDVYNTNNQITSYDKLEEFVLKHQEMEE</sequence>
<name>A0A9D1HW28_9BACT</name>
<dbReference type="Gene3D" id="3.40.30.10">
    <property type="entry name" value="Glutaredoxin"/>
    <property type="match status" value="1"/>
</dbReference>
<keyword evidence="1" id="KW-0472">Membrane</keyword>
<gene>
    <name evidence="2" type="ORF">IAD49_03855</name>
</gene>
<comment type="caution">
    <text evidence="2">The sequence shown here is derived from an EMBL/GenBank/DDBJ whole genome shotgun (WGS) entry which is preliminary data.</text>
</comment>
<organism evidence="2 3">
    <name type="scientific">Candidatus Fimihabitans intestinipullorum</name>
    <dbReference type="NCBI Taxonomy" id="2840820"/>
    <lineage>
        <taxon>Bacteria</taxon>
        <taxon>Bacillati</taxon>
        <taxon>Mycoplasmatota</taxon>
        <taxon>Mycoplasmatota incertae sedis</taxon>
        <taxon>Candidatus Fimihabitans</taxon>
    </lineage>
</organism>
<evidence type="ECO:0000256" key="1">
    <source>
        <dbReference type="SAM" id="Phobius"/>
    </source>
</evidence>
<dbReference type="InterPro" id="IPR046698">
    <property type="entry name" value="PedC-like"/>
</dbReference>
<evidence type="ECO:0000313" key="2">
    <source>
        <dbReference type="EMBL" id="HIU22698.1"/>
    </source>
</evidence>
<proteinExistence type="predicted"/>
<dbReference type="EMBL" id="DVML01000022">
    <property type="protein sequence ID" value="HIU22698.1"/>
    <property type="molecule type" value="Genomic_DNA"/>
</dbReference>
<keyword evidence="1" id="KW-0812">Transmembrane</keyword>
<dbReference type="AlphaFoldDB" id="A0A9D1HW28"/>